<evidence type="ECO:0000313" key="1">
    <source>
        <dbReference type="EMBL" id="PKV78912.1"/>
    </source>
</evidence>
<sequence length="84" mass="9389">MRTTVTLDPDVAALIAKRMRETGASFKKALNDAVRATLSSRPTRTEVRLPRRKLGAPTVDLDKALQLAASLEDEEIVRKLEMRK</sequence>
<keyword evidence="2" id="KW-1185">Reference proteome</keyword>
<dbReference type="EMBL" id="PJMW01000002">
    <property type="protein sequence ID" value="PKV78912.1"/>
    <property type="molecule type" value="Genomic_DNA"/>
</dbReference>
<dbReference type="Proteomes" id="UP000233766">
    <property type="component" value="Unassembled WGS sequence"/>
</dbReference>
<organism evidence="1 2">
    <name type="scientific">Nocardia fluminea</name>
    <dbReference type="NCBI Taxonomy" id="134984"/>
    <lineage>
        <taxon>Bacteria</taxon>
        <taxon>Bacillati</taxon>
        <taxon>Actinomycetota</taxon>
        <taxon>Actinomycetes</taxon>
        <taxon>Mycobacteriales</taxon>
        <taxon>Nocardiaceae</taxon>
        <taxon>Nocardia</taxon>
    </lineage>
</organism>
<evidence type="ECO:0000313" key="2">
    <source>
        <dbReference type="Proteomes" id="UP000233766"/>
    </source>
</evidence>
<dbReference type="OrthoDB" id="3579062at2"/>
<comment type="caution">
    <text evidence="1">The sequence shown here is derived from an EMBL/GenBank/DDBJ whole genome shotgun (WGS) entry which is preliminary data.</text>
</comment>
<proteinExistence type="predicted"/>
<dbReference type="AlphaFoldDB" id="A0A2N3VBB2"/>
<dbReference type="RefSeq" id="WP_101465261.1">
    <property type="nucleotide sequence ID" value="NZ_JBFALA010000001.1"/>
</dbReference>
<reference evidence="1 2" key="1">
    <citation type="submission" date="2017-12" db="EMBL/GenBank/DDBJ databases">
        <title>Sequencing the genomes of 1000 Actinobacteria strains.</title>
        <authorList>
            <person name="Klenk H.-P."/>
        </authorList>
    </citation>
    <scope>NUCLEOTIDE SEQUENCE [LARGE SCALE GENOMIC DNA]</scope>
    <source>
        <strain evidence="1 2">DSM 44489</strain>
    </source>
</reference>
<protein>
    <recommendedName>
        <fullName evidence="3">Antitoxin</fullName>
    </recommendedName>
</protein>
<accession>A0A2N3VBB2</accession>
<evidence type="ECO:0008006" key="3">
    <source>
        <dbReference type="Google" id="ProtNLM"/>
    </source>
</evidence>
<name>A0A2N3VBB2_9NOCA</name>
<gene>
    <name evidence="1" type="ORF">ATK86_3297</name>
</gene>